<organism evidence="8 9">
    <name type="scientific">Pisolithus microcarpus 441</name>
    <dbReference type="NCBI Taxonomy" id="765257"/>
    <lineage>
        <taxon>Eukaryota</taxon>
        <taxon>Fungi</taxon>
        <taxon>Dikarya</taxon>
        <taxon>Basidiomycota</taxon>
        <taxon>Agaricomycotina</taxon>
        <taxon>Agaricomycetes</taxon>
        <taxon>Agaricomycetidae</taxon>
        <taxon>Boletales</taxon>
        <taxon>Sclerodermatineae</taxon>
        <taxon>Pisolithaceae</taxon>
        <taxon>Pisolithus</taxon>
    </lineage>
</organism>
<dbReference type="PANTHER" id="PTHR11584:SF369">
    <property type="entry name" value="MITOGEN-ACTIVATED PROTEIN KINASE KINASE KINASE 19-RELATED"/>
    <property type="match status" value="1"/>
</dbReference>
<evidence type="ECO:0000256" key="1">
    <source>
        <dbReference type="ARBA" id="ARBA00006529"/>
    </source>
</evidence>
<sequence>DIVHGLNYLHNSGIVHRGLKGTNVLVSRTGRALVTDFGFSRQCNPLPGHNVDLLHGGSLQWLAPENLDMWATSQQAD</sequence>
<keyword evidence="3" id="KW-0808">Transferase</keyword>
<accession>A0A0C9ZGH4</accession>
<evidence type="ECO:0000256" key="5">
    <source>
        <dbReference type="ARBA" id="ARBA00022777"/>
    </source>
</evidence>
<evidence type="ECO:0000256" key="3">
    <source>
        <dbReference type="ARBA" id="ARBA00022679"/>
    </source>
</evidence>
<reference evidence="9" key="2">
    <citation type="submission" date="2015-01" db="EMBL/GenBank/DDBJ databases">
        <title>Evolutionary Origins and Diversification of the Mycorrhizal Mutualists.</title>
        <authorList>
            <consortium name="DOE Joint Genome Institute"/>
            <consortium name="Mycorrhizal Genomics Consortium"/>
            <person name="Kohler A."/>
            <person name="Kuo A."/>
            <person name="Nagy L.G."/>
            <person name="Floudas D."/>
            <person name="Copeland A."/>
            <person name="Barry K.W."/>
            <person name="Cichocki N."/>
            <person name="Veneault-Fourrey C."/>
            <person name="LaButti K."/>
            <person name="Lindquist E.A."/>
            <person name="Lipzen A."/>
            <person name="Lundell T."/>
            <person name="Morin E."/>
            <person name="Murat C."/>
            <person name="Riley R."/>
            <person name="Ohm R."/>
            <person name="Sun H."/>
            <person name="Tunlid A."/>
            <person name="Henrissat B."/>
            <person name="Grigoriev I.V."/>
            <person name="Hibbett D.S."/>
            <person name="Martin F."/>
        </authorList>
    </citation>
    <scope>NUCLEOTIDE SEQUENCE [LARGE SCALE GENOMIC DNA]</scope>
    <source>
        <strain evidence="9">441</strain>
    </source>
</reference>
<keyword evidence="6" id="KW-0067">ATP-binding</keyword>
<dbReference type="PROSITE" id="PS50011">
    <property type="entry name" value="PROTEIN_KINASE_DOM"/>
    <property type="match status" value="1"/>
</dbReference>
<dbReference type="GO" id="GO:0005524">
    <property type="term" value="F:ATP binding"/>
    <property type="evidence" value="ECO:0007669"/>
    <property type="project" value="UniProtKB-KW"/>
</dbReference>
<dbReference type="PANTHER" id="PTHR11584">
    <property type="entry name" value="SERINE/THREONINE PROTEIN KINASE"/>
    <property type="match status" value="1"/>
</dbReference>
<dbReference type="OrthoDB" id="4062651at2759"/>
<dbReference type="STRING" id="765257.A0A0C9ZGH4"/>
<evidence type="ECO:0000256" key="6">
    <source>
        <dbReference type="ARBA" id="ARBA00022840"/>
    </source>
</evidence>
<dbReference type="EMBL" id="KN833711">
    <property type="protein sequence ID" value="KIK25089.1"/>
    <property type="molecule type" value="Genomic_DNA"/>
</dbReference>
<reference evidence="8 9" key="1">
    <citation type="submission" date="2014-04" db="EMBL/GenBank/DDBJ databases">
        <authorList>
            <consortium name="DOE Joint Genome Institute"/>
            <person name="Kuo A."/>
            <person name="Kohler A."/>
            <person name="Costa M.D."/>
            <person name="Nagy L.G."/>
            <person name="Floudas D."/>
            <person name="Copeland A."/>
            <person name="Barry K.W."/>
            <person name="Cichocki N."/>
            <person name="Veneault-Fourrey C."/>
            <person name="LaButti K."/>
            <person name="Lindquist E.A."/>
            <person name="Lipzen A."/>
            <person name="Lundell T."/>
            <person name="Morin E."/>
            <person name="Murat C."/>
            <person name="Sun H."/>
            <person name="Tunlid A."/>
            <person name="Henrissat B."/>
            <person name="Grigoriev I.V."/>
            <person name="Hibbett D.S."/>
            <person name="Martin F."/>
            <person name="Nordberg H.P."/>
            <person name="Cantor M.N."/>
            <person name="Hua S.X."/>
        </authorList>
    </citation>
    <scope>NUCLEOTIDE SEQUENCE [LARGE SCALE GENOMIC DNA]</scope>
    <source>
        <strain evidence="8 9">441</strain>
    </source>
</reference>
<evidence type="ECO:0000256" key="2">
    <source>
        <dbReference type="ARBA" id="ARBA00022527"/>
    </source>
</evidence>
<keyword evidence="2" id="KW-0723">Serine/threonine-protein kinase</keyword>
<dbReference type="Proteomes" id="UP000054018">
    <property type="component" value="Unassembled WGS sequence"/>
</dbReference>
<dbReference type="Pfam" id="PF00069">
    <property type="entry name" value="Pkinase"/>
    <property type="match status" value="1"/>
</dbReference>
<dbReference type="InterPro" id="IPR000719">
    <property type="entry name" value="Prot_kinase_dom"/>
</dbReference>
<proteinExistence type="inferred from homology"/>
<evidence type="ECO:0000313" key="8">
    <source>
        <dbReference type="EMBL" id="KIK25089.1"/>
    </source>
</evidence>
<evidence type="ECO:0000313" key="9">
    <source>
        <dbReference type="Proteomes" id="UP000054018"/>
    </source>
</evidence>
<keyword evidence="9" id="KW-1185">Reference proteome</keyword>
<dbReference type="GO" id="GO:0004674">
    <property type="term" value="F:protein serine/threonine kinase activity"/>
    <property type="evidence" value="ECO:0007669"/>
    <property type="project" value="UniProtKB-KW"/>
</dbReference>
<gene>
    <name evidence="8" type="ORF">PISMIDRAFT_82331</name>
</gene>
<feature type="non-terminal residue" evidence="8">
    <location>
        <position position="77"/>
    </location>
</feature>
<feature type="domain" description="Protein kinase" evidence="7">
    <location>
        <begin position="1"/>
        <end position="77"/>
    </location>
</feature>
<protein>
    <recommendedName>
        <fullName evidence="7">Protein kinase domain-containing protein</fullName>
    </recommendedName>
</protein>
<name>A0A0C9ZGH4_9AGAM</name>
<keyword evidence="5" id="KW-0418">Kinase</keyword>
<keyword evidence="4" id="KW-0547">Nucleotide-binding</keyword>
<dbReference type="AlphaFoldDB" id="A0A0C9ZGH4"/>
<evidence type="ECO:0000259" key="7">
    <source>
        <dbReference type="PROSITE" id="PS50011"/>
    </source>
</evidence>
<feature type="non-terminal residue" evidence="8">
    <location>
        <position position="1"/>
    </location>
</feature>
<evidence type="ECO:0000256" key="4">
    <source>
        <dbReference type="ARBA" id="ARBA00022741"/>
    </source>
</evidence>
<comment type="similarity">
    <text evidence="1">Belongs to the protein kinase superfamily. STE Ser/Thr protein kinase family. MAP kinase kinase kinase subfamily.</text>
</comment>
<dbReference type="HOGENOM" id="CLU_000288_7_30_1"/>
<dbReference type="Gene3D" id="1.10.510.10">
    <property type="entry name" value="Transferase(Phosphotransferase) domain 1"/>
    <property type="match status" value="1"/>
</dbReference>
<dbReference type="InterPro" id="IPR011009">
    <property type="entry name" value="Kinase-like_dom_sf"/>
</dbReference>
<dbReference type="SUPFAM" id="SSF56112">
    <property type="entry name" value="Protein kinase-like (PK-like)"/>
    <property type="match status" value="1"/>
</dbReference>